<dbReference type="Pfam" id="PF12833">
    <property type="entry name" value="HTH_18"/>
    <property type="match status" value="1"/>
</dbReference>
<comment type="caution">
    <text evidence="5">The sequence shown here is derived from an EMBL/GenBank/DDBJ whole genome shotgun (WGS) entry which is preliminary data.</text>
</comment>
<dbReference type="PANTHER" id="PTHR47894">
    <property type="entry name" value="HTH-TYPE TRANSCRIPTIONAL REGULATOR GADX"/>
    <property type="match status" value="1"/>
</dbReference>
<dbReference type="AlphaFoldDB" id="A0A4R6RQU6"/>
<evidence type="ECO:0000256" key="1">
    <source>
        <dbReference type="ARBA" id="ARBA00023015"/>
    </source>
</evidence>
<dbReference type="PRINTS" id="PR00032">
    <property type="entry name" value="HTHARAC"/>
</dbReference>
<dbReference type="PROSITE" id="PS01124">
    <property type="entry name" value="HTH_ARAC_FAMILY_2"/>
    <property type="match status" value="1"/>
</dbReference>
<keyword evidence="6" id="KW-1185">Reference proteome</keyword>
<dbReference type="RefSeq" id="WP_133605896.1">
    <property type="nucleotide sequence ID" value="NZ_SNXW01000001.1"/>
</dbReference>
<sequence>MADTDFFLPSQYVQQIAGQMTRMGVRLPDWLLQLQRPGLNGELEVQHLSFADFQRLVREAIALTGEPAFGLLVGERLLVHSHGILGYAAVNSLSLRQALQLMERYFLVRTSLLSVQVVTDGALTRLVFSEPHPLGDIRMPVMEAVILTIKNLVDYVTLGVCQVATVSFPFEAPAHADLARELFGCEVRYGGDWTGFALSSEHLDQPLRSGNPEALREAEQLCQQELAKLTRQQTLSARVRRLMLEKQGGFPTLQVSARLLNMTPRTLHRRLQDEGTSYRDILEDIRHHLAVEHIKAGKLTLQEVAYMLGYDDLSNFRRAFKRWEGVAPSAFRA</sequence>
<evidence type="ECO:0000256" key="3">
    <source>
        <dbReference type="ARBA" id="ARBA00023163"/>
    </source>
</evidence>
<feature type="domain" description="HTH araC/xylS-type" evidence="4">
    <location>
        <begin position="237"/>
        <end position="333"/>
    </location>
</feature>
<dbReference type="OrthoDB" id="6506763at2"/>
<organism evidence="5 6">
    <name type="scientific">Aquabacterium commune</name>
    <dbReference type="NCBI Taxonomy" id="70586"/>
    <lineage>
        <taxon>Bacteria</taxon>
        <taxon>Pseudomonadati</taxon>
        <taxon>Pseudomonadota</taxon>
        <taxon>Betaproteobacteria</taxon>
        <taxon>Burkholderiales</taxon>
        <taxon>Aquabacterium</taxon>
    </lineage>
</organism>
<accession>A0A4R6RQU6</accession>
<keyword evidence="2" id="KW-0238">DNA-binding</keyword>
<dbReference type="GO" id="GO:0003700">
    <property type="term" value="F:DNA-binding transcription factor activity"/>
    <property type="evidence" value="ECO:0007669"/>
    <property type="project" value="InterPro"/>
</dbReference>
<reference evidence="5 6" key="1">
    <citation type="submission" date="2019-03" db="EMBL/GenBank/DDBJ databases">
        <title>Genomic Encyclopedia of Type Strains, Phase IV (KMG-IV): sequencing the most valuable type-strain genomes for metagenomic binning, comparative biology and taxonomic classification.</title>
        <authorList>
            <person name="Goeker M."/>
        </authorList>
    </citation>
    <scope>NUCLEOTIDE SEQUENCE [LARGE SCALE GENOMIC DNA]</scope>
    <source>
        <strain evidence="5 6">DSM 11901</strain>
    </source>
</reference>
<dbReference type="GO" id="GO:0005829">
    <property type="term" value="C:cytosol"/>
    <property type="evidence" value="ECO:0007669"/>
    <property type="project" value="TreeGrafter"/>
</dbReference>
<dbReference type="Pfam" id="PF12625">
    <property type="entry name" value="Arabinose_bd"/>
    <property type="match status" value="1"/>
</dbReference>
<protein>
    <submittedName>
        <fullName evidence="5">AraC family transcriptional regulator</fullName>
    </submittedName>
</protein>
<dbReference type="SUPFAM" id="SSF46689">
    <property type="entry name" value="Homeodomain-like"/>
    <property type="match status" value="1"/>
</dbReference>
<name>A0A4R6RQU6_9BURK</name>
<dbReference type="InterPro" id="IPR018060">
    <property type="entry name" value="HTH_AraC"/>
</dbReference>
<keyword evidence="3" id="KW-0804">Transcription</keyword>
<proteinExistence type="predicted"/>
<gene>
    <name evidence="5" type="ORF">EV672_101411</name>
</gene>
<evidence type="ECO:0000313" key="6">
    <source>
        <dbReference type="Proteomes" id="UP000294593"/>
    </source>
</evidence>
<dbReference type="SMART" id="SM00342">
    <property type="entry name" value="HTH_ARAC"/>
    <property type="match status" value="1"/>
</dbReference>
<keyword evidence="1" id="KW-0805">Transcription regulation</keyword>
<dbReference type="InterPro" id="IPR009057">
    <property type="entry name" value="Homeodomain-like_sf"/>
</dbReference>
<evidence type="ECO:0000256" key="2">
    <source>
        <dbReference type="ARBA" id="ARBA00023125"/>
    </source>
</evidence>
<evidence type="ECO:0000259" key="4">
    <source>
        <dbReference type="PROSITE" id="PS01124"/>
    </source>
</evidence>
<dbReference type="InterPro" id="IPR032687">
    <property type="entry name" value="AraC-type_N"/>
</dbReference>
<dbReference type="EMBL" id="SNXW01000001">
    <property type="protein sequence ID" value="TDP88266.1"/>
    <property type="molecule type" value="Genomic_DNA"/>
</dbReference>
<dbReference type="Gene3D" id="1.10.10.60">
    <property type="entry name" value="Homeodomain-like"/>
    <property type="match status" value="1"/>
</dbReference>
<dbReference type="InterPro" id="IPR020449">
    <property type="entry name" value="Tscrpt_reg_AraC-type_HTH"/>
</dbReference>
<dbReference type="GO" id="GO:0000976">
    <property type="term" value="F:transcription cis-regulatory region binding"/>
    <property type="evidence" value="ECO:0007669"/>
    <property type="project" value="TreeGrafter"/>
</dbReference>
<dbReference type="PANTHER" id="PTHR47894:SF1">
    <property type="entry name" value="HTH-TYPE TRANSCRIPTIONAL REGULATOR VQSM"/>
    <property type="match status" value="1"/>
</dbReference>
<evidence type="ECO:0000313" key="5">
    <source>
        <dbReference type="EMBL" id="TDP88266.1"/>
    </source>
</evidence>
<dbReference type="Proteomes" id="UP000294593">
    <property type="component" value="Unassembled WGS sequence"/>
</dbReference>